<comment type="caution">
    <text evidence="2">The sequence shown here is derived from an EMBL/GenBank/DDBJ whole genome shotgun (WGS) entry which is preliminary data.</text>
</comment>
<dbReference type="Proteomes" id="UP000310334">
    <property type="component" value="Unassembled WGS sequence"/>
</dbReference>
<feature type="compositionally biased region" description="Basic residues" evidence="1">
    <location>
        <begin position="202"/>
        <end position="220"/>
    </location>
</feature>
<protein>
    <recommendedName>
        <fullName evidence="4">YqfQ-like protein</fullName>
    </recommendedName>
</protein>
<organism evidence="2 3">
    <name type="scientific">Metabacillus sediminilitoris</name>
    <dbReference type="NCBI Taxonomy" id="2567941"/>
    <lineage>
        <taxon>Bacteria</taxon>
        <taxon>Bacillati</taxon>
        <taxon>Bacillota</taxon>
        <taxon>Bacilli</taxon>
        <taxon>Bacillales</taxon>
        <taxon>Bacillaceae</taxon>
        <taxon>Metabacillus</taxon>
    </lineage>
</organism>
<feature type="region of interest" description="Disordered" evidence="1">
    <location>
        <begin position="28"/>
        <end position="47"/>
    </location>
</feature>
<evidence type="ECO:0000313" key="2">
    <source>
        <dbReference type="EMBL" id="THF80637.1"/>
    </source>
</evidence>
<feature type="compositionally biased region" description="Acidic residues" evidence="1">
    <location>
        <begin position="148"/>
        <end position="159"/>
    </location>
</feature>
<dbReference type="Pfam" id="PF14181">
    <property type="entry name" value="YqfQ"/>
    <property type="match status" value="1"/>
</dbReference>
<dbReference type="EMBL" id="SSNT01000006">
    <property type="protein sequence ID" value="THF80637.1"/>
    <property type="molecule type" value="Genomic_DNA"/>
</dbReference>
<gene>
    <name evidence="2" type="ORF">E6W99_09575</name>
</gene>
<evidence type="ECO:0000313" key="3">
    <source>
        <dbReference type="Proteomes" id="UP000310334"/>
    </source>
</evidence>
<feature type="compositionally biased region" description="Basic and acidic residues" evidence="1">
    <location>
        <begin position="180"/>
        <end position="191"/>
    </location>
</feature>
<dbReference type="OrthoDB" id="2860117at2"/>
<feature type="compositionally biased region" description="Polar residues" evidence="1">
    <location>
        <begin position="162"/>
        <end position="174"/>
    </location>
</feature>
<dbReference type="AlphaFoldDB" id="A0A4S4BZA8"/>
<reference evidence="2 3" key="1">
    <citation type="submission" date="2019-04" db="EMBL/GenBank/DDBJ databases">
        <title>Bacillus sediminilitoris sp. nov., isolated from a tidal flat sediment on the East China Sea.</title>
        <authorList>
            <person name="Wei Y."/>
            <person name="Mao H."/>
            <person name="Fang J."/>
        </authorList>
    </citation>
    <scope>NUCLEOTIDE SEQUENCE [LARGE SCALE GENOMIC DNA]</scope>
    <source>
        <strain evidence="2 3">DSL-17</strain>
    </source>
</reference>
<feature type="region of interest" description="Disordered" evidence="1">
    <location>
        <begin position="144"/>
        <end position="220"/>
    </location>
</feature>
<evidence type="ECO:0008006" key="4">
    <source>
        <dbReference type="Google" id="ProtNLM"/>
    </source>
</evidence>
<evidence type="ECO:0000256" key="1">
    <source>
        <dbReference type="SAM" id="MobiDB-lite"/>
    </source>
</evidence>
<sequence length="220" mass="23612">MFQQRPMPPINSRGFFPQQGQIPMRRQPFQGAFRGPNMGRGQFGSQMPVRGSGGIKGLLSRIIPGGQGAGGAINSQGIIQGATGASRATGALQGLANPANISGMLGNVQKVLGMAQQVTPMVQQYGPLVKNLPAMLKIYRELKNSDSSDGETAVEDTAESAEVNTNSTTDQNITQKKQQHKEQESSLDHEQSSSQAELKSTHVGKKHTTTRKRSVPKLYI</sequence>
<proteinExistence type="predicted"/>
<keyword evidence="3" id="KW-1185">Reference proteome</keyword>
<dbReference type="RefSeq" id="WP_136353247.1">
    <property type="nucleotide sequence ID" value="NZ_CP046266.1"/>
</dbReference>
<accession>A0A4S4BZA8</accession>
<dbReference type="InterPro" id="IPR025571">
    <property type="entry name" value="YqfQ"/>
</dbReference>
<name>A0A4S4BZA8_9BACI</name>